<protein>
    <submittedName>
        <fullName evidence="2">Uncharacterized protein</fullName>
    </submittedName>
</protein>
<dbReference type="AlphaFoldDB" id="A0AAD8TY36"/>
<evidence type="ECO:0000256" key="1">
    <source>
        <dbReference type="SAM" id="MobiDB-lite"/>
    </source>
</evidence>
<proteinExistence type="predicted"/>
<evidence type="ECO:0000313" key="2">
    <source>
        <dbReference type="EMBL" id="KAK1694283.1"/>
    </source>
</evidence>
<reference evidence="2" key="1">
    <citation type="submission" date="2023-07" db="EMBL/GenBank/DDBJ databases">
        <title>A chromosome-level genome assembly of Lolium multiflorum.</title>
        <authorList>
            <person name="Chen Y."/>
            <person name="Copetti D."/>
            <person name="Kolliker R."/>
            <person name="Studer B."/>
        </authorList>
    </citation>
    <scope>NUCLEOTIDE SEQUENCE</scope>
    <source>
        <strain evidence="2">02402/16</strain>
        <tissue evidence="2">Leaf</tissue>
    </source>
</reference>
<feature type="region of interest" description="Disordered" evidence="1">
    <location>
        <begin position="40"/>
        <end position="194"/>
    </location>
</feature>
<accession>A0AAD8TY36</accession>
<feature type="region of interest" description="Disordered" evidence="1">
    <location>
        <begin position="1"/>
        <end position="21"/>
    </location>
</feature>
<keyword evidence="3" id="KW-1185">Reference proteome</keyword>
<dbReference type="EMBL" id="JAUUTY010000001">
    <property type="protein sequence ID" value="KAK1694283.1"/>
    <property type="molecule type" value="Genomic_DNA"/>
</dbReference>
<feature type="compositionally biased region" description="Polar residues" evidence="1">
    <location>
        <begin position="135"/>
        <end position="147"/>
    </location>
</feature>
<feature type="compositionally biased region" description="Basic and acidic residues" evidence="1">
    <location>
        <begin position="70"/>
        <end position="86"/>
    </location>
</feature>
<evidence type="ECO:0000313" key="3">
    <source>
        <dbReference type="Proteomes" id="UP001231189"/>
    </source>
</evidence>
<gene>
    <name evidence="2" type="ORF">QYE76_010980</name>
</gene>
<feature type="compositionally biased region" description="Basic and acidic residues" evidence="1">
    <location>
        <begin position="164"/>
        <end position="194"/>
    </location>
</feature>
<organism evidence="2 3">
    <name type="scientific">Lolium multiflorum</name>
    <name type="common">Italian ryegrass</name>
    <name type="synonym">Lolium perenne subsp. multiflorum</name>
    <dbReference type="NCBI Taxonomy" id="4521"/>
    <lineage>
        <taxon>Eukaryota</taxon>
        <taxon>Viridiplantae</taxon>
        <taxon>Streptophyta</taxon>
        <taxon>Embryophyta</taxon>
        <taxon>Tracheophyta</taxon>
        <taxon>Spermatophyta</taxon>
        <taxon>Magnoliopsida</taxon>
        <taxon>Liliopsida</taxon>
        <taxon>Poales</taxon>
        <taxon>Poaceae</taxon>
        <taxon>BOP clade</taxon>
        <taxon>Pooideae</taxon>
        <taxon>Poodae</taxon>
        <taxon>Poeae</taxon>
        <taxon>Poeae Chloroplast Group 2 (Poeae type)</taxon>
        <taxon>Loliodinae</taxon>
        <taxon>Loliinae</taxon>
        <taxon>Lolium</taxon>
    </lineage>
</organism>
<sequence>MSEIPTPFLAATAGQEGKDQQHAIRETLGWMVETLIEDERELRHGSSTDLLPPWKPRRELHRRTSGTAPEHQDEEPPKEREDDLIRGDAALHLPYKSPQLPPEQSCKEDEAEDAQDLADKISNPTPILHEGKNYTKASPTTRSGASPSPTPASNAGKSGSGSARRGEREDQARVFGREREGWGRERERVIIHAY</sequence>
<dbReference type="Proteomes" id="UP001231189">
    <property type="component" value="Unassembled WGS sequence"/>
</dbReference>
<feature type="compositionally biased region" description="Low complexity" evidence="1">
    <location>
        <begin position="152"/>
        <end position="163"/>
    </location>
</feature>
<comment type="caution">
    <text evidence="2">The sequence shown here is derived from an EMBL/GenBank/DDBJ whole genome shotgun (WGS) entry which is preliminary data.</text>
</comment>
<name>A0AAD8TY36_LOLMU</name>